<evidence type="ECO:0000256" key="8">
    <source>
        <dbReference type="SAM" id="Phobius"/>
    </source>
</evidence>
<sequence length="474" mass="55487">MIFKRHIFLIVFLLLFGTLLFYKLSIFPKPLFDWDESLYVQNGLEMLEHRSFLVPFWQGQPWLDKPPLSPLLLGIVAKLLPLPVEISTRLYTLALSIIALVLIYKLYLKAGQSRLTAVLTVIITAFTPIFLQRSQVVSLDVTLLIGWLGFFLWLEKPILSVLFLFLSVQSKSLLGFYPLAIYGLYLVYLWLIKEIKTDKLWQKIRIIIWQASFLSLWYLIALLVYQEHFVQAHLIESHFRRVSASLESHFGQRTYYLDLMADQLGWLGVLALIGFGSSLIAFWQKKISHRVFLLQNAFLPWFLFLNLTKTKIAWYLYPVIPQFAFYAGYSLTILKPKLIRLGVFVILGGYLIYQGIIQNNLLGTFYSQEDAHIKIAKTARQKCDNLAVLVPDYTRETYWTLKKMNLIIESTSWWGEHPSMVYYFGKPLRFYYSVNDFKKVQDQADCFVINSPDQKLVKKNRQLIVTFDKMLLYR</sequence>
<evidence type="ECO:0000256" key="4">
    <source>
        <dbReference type="ARBA" id="ARBA00022679"/>
    </source>
</evidence>
<protein>
    <recommendedName>
        <fullName evidence="9">ArnT-like N-terminal domain-containing protein</fullName>
    </recommendedName>
</protein>
<dbReference type="Pfam" id="PF02366">
    <property type="entry name" value="PMT"/>
    <property type="match status" value="1"/>
</dbReference>
<feature type="transmembrane region" description="Helical" evidence="8">
    <location>
        <begin position="338"/>
        <end position="357"/>
    </location>
</feature>
<feature type="transmembrane region" description="Helical" evidence="8">
    <location>
        <begin position="174"/>
        <end position="192"/>
    </location>
</feature>
<comment type="caution">
    <text evidence="10">The sequence shown here is derived from an EMBL/GenBank/DDBJ whole genome shotgun (WGS) entry which is preliminary data.</text>
</comment>
<dbReference type="PANTHER" id="PTHR33908:SF11">
    <property type="entry name" value="MEMBRANE PROTEIN"/>
    <property type="match status" value="1"/>
</dbReference>
<keyword evidence="4" id="KW-0808">Transferase</keyword>
<keyword evidence="6 8" id="KW-1133">Transmembrane helix</keyword>
<feature type="transmembrane region" description="Helical" evidence="8">
    <location>
        <begin position="113"/>
        <end position="131"/>
    </location>
</feature>
<evidence type="ECO:0000256" key="3">
    <source>
        <dbReference type="ARBA" id="ARBA00022676"/>
    </source>
</evidence>
<evidence type="ECO:0000256" key="5">
    <source>
        <dbReference type="ARBA" id="ARBA00022692"/>
    </source>
</evidence>
<dbReference type="GO" id="GO:0016763">
    <property type="term" value="F:pentosyltransferase activity"/>
    <property type="evidence" value="ECO:0007669"/>
    <property type="project" value="TreeGrafter"/>
</dbReference>
<evidence type="ECO:0000256" key="6">
    <source>
        <dbReference type="ARBA" id="ARBA00022989"/>
    </source>
</evidence>
<feature type="transmembrane region" description="Helical" evidence="8">
    <location>
        <begin position="204"/>
        <end position="225"/>
    </location>
</feature>
<feature type="transmembrane region" description="Helical" evidence="8">
    <location>
        <begin position="90"/>
        <end position="107"/>
    </location>
</feature>
<keyword evidence="3" id="KW-0328">Glycosyltransferase</keyword>
<dbReference type="InterPro" id="IPR050297">
    <property type="entry name" value="LipidA_mod_glycosyltrf_83"/>
</dbReference>
<keyword evidence="7 8" id="KW-0472">Membrane</keyword>
<dbReference type="PANTHER" id="PTHR33908">
    <property type="entry name" value="MANNOSYLTRANSFERASE YKCB-RELATED"/>
    <property type="match status" value="1"/>
</dbReference>
<dbReference type="EMBL" id="MGBG01000015">
    <property type="protein sequence ID" value="OGK64750.1"/>
    <property type="molecule type" value="Genomic_DNA"/>
</dbReference>
<dbReference type="GO" id="GO:0009103">
    <property type="term" value="P:lipopolysaccharide biosynthetic process"/>
    <property type="evidence" value="ECO:0007669"/>
    <property type="project" value="UniProtKB-ARBA"/>
</dbReference>
<feature type="transmembrane region" description="Helical" evidence="8">
    <location>
        <begin position="143"/>
        <end position="168"/>
    </location>
</feature>
<keyword evidence="5 8" id="KW-0812">Transmembrane</keyword>
<accession>A0A1F7KA87</accession>
<evidence type="ECO:0000259" key="9">
    <source>
        <dbReference type="Pfam" id="PF02366"/>
    </source>
</evidence>
<evidence type="ECO:0000256" key="1">
    <source>
        <dbReference type="ARBA" id="ARBA00004651"/>
    </source>
</evidence>
<dbReference type="AlphaFoldDB" id="A0A1F7KA87"/>
<feature type="domain" description="ArnT-like N-terminal" evidence="9">
    <location>
        <begin position="8"/>
        <end position="227"/>
    </location>
</feature>
<dbReference type="GO" id="GO:0000030">
    <property type="term" value="F:mannosyltransferase activity"/>
    <property type="evidence" value="ECO:0007669"/>
    <property type="project" value="InterPro"/>
</dbReference>
<evidence type="ECO:0000256" key="2">
    <source>
        <dbReference type="ARBA" id="ARBA00022475"/>
    </source>
</evidence>
<gene>
    <name evidence="10" type="ORF">A2209_00255</name>
</gene>
<keyword evidence="2" id="KW-1003">Cell membrane</keyword>
<evidence type="ECO:0000313" key="10">
    <source>
        <dbReference type="EMBL" id="OGK64750.1"/>
    </source>
</evidence>
<comment type="subcellular location">
    <subcellularLocation>
        <location evidence="1">Cell membrane</location>
        <topology evidence="1">Multi-pass membrane protein</topology>
    </subcellularLocation>
</comment>
<name>A0A1F7KA87_9BACT</name>
<dbReference type="GO" id="GO:0006493">
    <property type="term" value="P:protein O-linked glycosylation"/>
    <property type="evidence" value="ECO:0007669"/>
    <property type="project" value="InterPro"/>
</dbReference>
<reference evidence="10 11" key="1">
    <citation type="journal article" date="2016" name="Nat. Commun.">
        <title>Thousands of microbial genomes shed light on interconnected biogeochemical processes in an aquifer system.</title>
        <authorList>
            <person name="Anantharaman K."/>
            <person name="Brown C.T."/>
            <person name="Hug L.A."/>
            <person name="Sharon I."/>
            <person name="Castelle C.J."/>
            <person name="Probst A.J."/>
            <person name="Thomas B.C."/>
            <person name="Singh A."/>
            <person name="Wilkins M.J."/>
            <person name="Karaoz U."/>
            <person name="Brodie E.L."/>
            <person name="Williams K.H."/>
            <person name="Hubbard S.S."/>
            <person name="Banfield J.F."/>
        </authorList>
    </citation>
    <scope>NUCLEOTIDE SEQUENCE [LARGE SCALE GENOMIC DNA]</scope>
</reference>
<feature type="transmembrane region" description="Helical" evidence="8">
    <location>
        <begin position="7"/>
        <end position="27"/>
    </location>
</feature>
<feature type="transmembrane region" description="Helical" evidence="8">
    <location>
        <begin position="264"/>
        <end position="283"/>
    </location>
</feature>
<evidence type="ECO:0000256" key="7">
    <source>
        <dbReference type="ARBA" id="ARBA00023136"/>
    </source>
</evidence>
<dbReference type="InterPro" id="IPR003342">
    <property type="entry name" value="ArnT-like_N"/>
</dbReference>
<proteinExistence type="predicted"/>
<dbReference type="Proteomes" id="UP000178450">
    <property type="component" value="Unassembled WGS sequence"/>
</dbReference>
<dbReference type="GO" id="GO:0005886">
    <property type="term" value="C:plasma membrane"/>
    <property type="evidence" value="ECO:0007669"/>
    <property type="project" value="UniProtKB-SubCell"/>
</dbReference>
<feature type="transmembrane region" description="Helical" evidence="8">
    <location>
        <begin position="314"/>
        <end position="331"/>
    </location>
</feature>
<organism evidence="10 11">
    <name type="scientific">Candidatus Roizmanbacteria bacterium RIFOXYA1_FULL_41_12</name>
    <dbReference type="NCBI Taxonomy" id="1802082"/>
    <lineage>
        <taxon>Bacteria</taxon>
        <taxon>Candidatus Roizmaniibacteriota</taxon>
    </lineage>
</organism>
<evidence type="ECO:0000313" key="11">
    <source>
        <dbReference type="Proteomes" id="UP000178450"/>
    </source>
</evidence>